<proteinExistence type="predicted"/>
<gene>
    <name evidence="2" type="ORF">TBIB3V08_LOCUS7762</name>
</gene>
<organism evidence="2">
    <name type="scientific">Timema bartmani</name>
    <dbReference type="NCBI Taxonomy" id="61472"/>
    <lineage>
        <taxon>Eukaryota</taxon>
        <taxon>Metazoa</taxon>
        <taxon>Ecdysozoa</taxon>
        <taxon>Arthropoda</taxon>
        <taxon>Hexapoda</taxon>
        <taxon>Insecta</taxon>
        <taxon>Pterygota</taxon>
        <taxon>Neoptera</taxon>
        <taxon>Polyneoptera</taxon>
        <taxon>Phasmatodea</taxon>
        <taxon>Timematodea</taxon>
        <taxon>Timematoidea</taxon>
        <taxon>Timematidae</taxon>
        <taxon>Timema</taxon>
    </lineage>
</organism>
<name>A0A7R9I2V6_9NEOP</name>
<evidence type="ECO:0000256" key="1">
    <source>
        <dbReference type="SAM" id="MobiDB-lite"/>
    </source>
</evidence>
<feature type="region of interest" description="Disordered" evidence="1">
    <location>
        <begin position="141"/>
        <end position="180"/>
    </location>
</feature>
<feature type="compositionally biased region" description="Polar residues" evidence="1">
    <location>
        <begin position="7"/>
        <end position="17"/>
    </location>
</feature>
<reference evidence="2" key="1">
    <citation type="submission" date="2020-11" db="EMBL/GenBank/DDBJ databases">
        <authorList>
            <person name="Tran Van P."/>
        </authorList>
    </citation>
    <scope>NUCLEOTIDE SEQUENCE</scope>
</reference>
<feature type="compositionally biased region" description="Low complexity" evidence="1">
    <location>
        <begin position="164"/>
        <end position="178"/>
    </location>
</feature>
<evidence type="ECO:0000313" key="2">
    <source>
        <dbReference type="EMBL" id="CAD7445410.1"/>
    </source>
</evidence>
<accession>A0A7R9I2V6</accession>
<protein>
    <submittedName>
        <fullName evidence="2">Uncharacterized protein</fullName>
    </submittedName>
</protein>
<feature type="compositionally biased region" description="Polar residues" evidence="1">
    <location>
        <begin position="725"/>
        <end position="734"/>
    </location>
</feature>
<feature type="region of interest" description="Disordered" evidence="1">
    <location>
        <begin position="917"/>
        <end position="938"/>
    </location>
</feature>
<feature type="compositionally biased region" description="Low complexity" evidence="1">
    <location>
        <begin position="18"/>
        <end position="33"/>
    </location>
</feature>
<dbReference type="EMBL" id="OD567255">
    <property type="protein sequence ID" value="CAD7445410.1"/>
    <property type="molecule type" value="Genomic_DNA"/>
</dbReference>
<sequence length="1746" mass="191951">MEHHNNDIINSDTTENRSFGSSVSDTSSVSKPNSEWSLLPFECHRQVASSRTFGILDTLMPMFGVVSFEKCGKIERAFFFKNKFLVEGKKLTSKMSLDNVLKVGMLVSMDVVPGDNKAEAKFKATVVEVLSVENLARSMNKQYTSQPPPDFDATYSPAEETSNSHENSSNSSSNLGSSTDLGKSKYSTQISGRTGIVVSFFSDSIGVLKYGKIELAFHKIAIYNLRNEPNATLQSFLTVGQVVHFNAVIVGTLDSSTILITSIWVGKKSKQQPDVQIDCPISYYNSLFKSENVNGDVLTNVDEADSLCQTHLQGADLIESKQKNASVTYVRGCCGKIKSYLSVNRGVVKCSSLGTDAIFHRNAVLDQEFLRNESLEHVLPVGSVVCFDAKLASSRAIYITCLWRGKKYKEHVSERTNSETLGTLKIEPAVKTPEYIYGTSGVVISYISDDEGIVEANLAGRTRSVLFYKNVVCLPDGLVCLQTYIPVCSIVYLDAQILSSGDILVTCLWNRREPRNGSPHSFDLLKTLLDQTLDRSKTAPPIDDNVSVASLESNMASNASLSNILHNRSGKVKSYNSEGEGVIEFPIEGKLRDACFHKNVVCLPHNFNNLCLQEYLHEGKQVYFDATLPEPGDYDNITITKVWTQKRYSKGVSLPTSNVILDGMSPCAENKAEQIHLVKDSAVATTVPLVPWSSRENNTEISQEELDLFESTSFDLVQNDGANEIKQSLQNNSDKTLEAASPPMELAESELRQEYATAGDESSSSHKSSEGTCLAGGALQHKGSKELTCSDHNIATSFSPASALGFDTVPHLQLRPEKPVVKNSPRDSPRKLVTLTGRSTKVSHYISVDEGVLEVRPSGSGEKVQVSFHRSVVYVSKEDENRMLQSIIPAGSNVSYDAVIDSNEELHITSLWVGKKPKVSRDGGGASPSLSNVDDDKTIGSSLQSDTKPFAKSLPLVLINRSAIVKKHISNVEALVEYTLDGTRYMAKFHKKLVYFPDLVKQPLKKYLPIGGTVYFNASLTRPGDYSNIIITKLWTGKNLEIKNLHRVAENSGEVTPLGFSPHPDNSSDPVTTASTTLNVESARHVASDDTQVCHKMYSQVVGTGGMSYKPMETNIVLKSEHKVEAKSTVKTNERLGGGSTDLSDTLQPFQATLKELAITKTTNQNETVRSDVLPKYLLNYCGIVVYYMSDIEGVLEFRVNNIGLISIEGVLEFRVNNISLISEFNRNCVCLPPGSNLSLKEYLPVGSSANFDANIVTNGASRCVQVIRLWTNNGYSDTSIVKKKMGLNPDCVYKGKITQVLTKCFLVNVTENGEDYGVTVANQKFSHARHSETLDWKELMEGHVTIGESVFVRVSRGGLETGSWAGEECWKMDEKEVNKMQTELPVKVGVLAYVFEDLGVLNEEQAHLEMFFRRENAFLFGLFSTVILVLGQRLKFVKNFESKVAKVFFGSDLDTCDEYDFEDRYAKLVEYCSAQNIVSSVRKQLVKNLSLQSSVAGNTNGSTTGDIYFSSDECSGSYESYTSASSKNGGPLVKLSVNGAKDVEPTVCAEDECRMRRTTKRTETNKDWGAEDDSCLASTSYLSDRHIDVSHIQTEHADINGDETQETEALAEGVSESSWFEICNIDEMRFASSHEVTKREEESHVPGTTDAVAELGDVLSTVHACLLKALQARRLEDATSPESLVSEVMSTLHSRFGHGGDDHLSQDVSRGTGGGKDGAKKVCVERGSQTISTGSILYLDYLKRP</sequence>
<feature type="region of interest" description="Disordered" evidence="1">
    <location>
        <begin position="1697"/>
        <end position="1722"/>
    </location>
</feature>
<feature type="region of interest" description="Disordered" evidence="1">
    <location>
        <begin position="1"/>
        <end position="33"/>
    </location>
</feature>
<feature type="region of interest" description="Disordered" evidence="1">
    <location>
        <begin position="725"/>
        <end position="772"/>
    </location>
</feature>